<dbReference type="AlphaFoldDB" id="A0A1U6JEU8"/>
<name>A0A1U6JEU8_9CLOT</name>
<keyword evidence="2" id="KW-1185">Reference proteome</keyword>
<dbReference type="RefSeq" id="WP_079481426.1">
    <property type="nucleotide sequence ID" value="NZ_CBML010000006.1"/>
</dbReference>
<dbReference type="Proteomes" id="UP000190476">
    <property type="component" value="Chromosome I"/>
</dbReference>
<dbReference type="GeneID" id="66301890"/>
<dbReference type="OrthoDB" id="1912520at2"/>
<evidence type="ECO:0000313" key="1">
    <source>
        <dbReference type="EMBL" id="SLK18864.1"/>
    </source>
</evidence>
<gene>
    <name evidence="1" type="ORF">CCH01_15590</name>
</gene>
<reference evidence="2" key="1">
    <citation type="submission" date="2017-03" db="EMBL/GenBank/DDBJ databases">
        <authorList>
            <person name="Falquet L."/>
            <person name="Falquet L."/>
        </authorList>
    </citation>
    <scope>NUCLEOTIDE SEQUENCE [LARGE SCALE GENOMIC DNA]</scope>
</reference>
<protein>
    <submittedName>
        <fullName evidence="1">Uncharacterized protein</fullName>
    </submittedName>
</protein>
<sequence>MNGYELIMKLQEKMQDPRFAEKFNRIQADLNNIPGLQQEVMRIAQIDNERSRQKAIDRLPDRAKRAMKEILKMLDM</sequence>
<organism evidence="1 2">
    <name type="scientific">Clostridium chauvoei JF4335</name>
    <dbReference type="NCBI Taxonomy" id="1351755"/>
    <lineage>
        <taxon>Bacteria</taxon>
        <taxon>Bacillati</taxon>
        <taxon>Bacillota</taxon>
        <taxon>Clostridia</taxon>
        <taxon>Eubacteriales</taxon>
        <taxon>Clostridiaceae</taxon>
        <taxon>Clostridium</taxon>
    </lineage>
</organism>
<accession>A0A1U6JEU8</accession>
<dbReference type="EMBL" id="LT799839">
    <property type="protein sequence ID" value="SLK18864.1"/>
    <property type="molecule type" value="Genomic_DNA"/>
</dbReference>
<evidence type="ECO:0000313" key="2">
    <source>
        <dbReference type="Proteomes" id="UP000190476"/>
    </source>
</evidence>
<proteinExistence type="predicted"/>